<dbReference type="PANTHER" id="PTHR37305:SF1">
    <property type="entry name" value="MEMBRANE PROTEIN"/>
    <property type="match status" value="1"/>
</dbReference>
<keyword evidence="2" id="KW-0472">Membrane</keyword>
<dbReference type="PATRIC" id="fig|1075402.3.peg.3714"/>
<dbReference type="OrthoDB" id="3297477at2"/>
<feature type="transmembrane region" description="Helical" evidence="2">
    <location>
        <begin position="106"/>
        <end position="129"/>
    </location>
</feature>
<dbReference type="PANTHER" id="PTHR37305">
    <property type="entry name" value="INTEGRAL MEMBRANE PROTEIN-RELATED"/>
    <property type="match status" value="1"/>
</dbReference>
<name>A0A1E7KPE8_9ACTN</name>
<sequence>MSTPQQYQPGAPVQDSSQGPGFPVGQQSGPPGGAPAPGAQVAGYTSPIPVKKTHLGHSLLSEWTKIRTVRSTMWTLAVMFLLVVGIGLLTAMALGSSDGGTTPVLAGGQFGLLLGQICVITLGVLVISSEYGTGMIRTTLAASSSRGRMLLAKSLVFFFVAFVTTTLASTLTAMIQSSMVGGQQVDPASLPEDRQDSVENGKLIATSDEWLDATVGAGLYVALIGLLALAIGAMLRHSAGAITTMLGVILVPPIAGSIMLGTGLKDTAEALLEYSPMNGLSTLFGTPMLPGDAALSGTGHLGLLAGVTVAALIGAYAMLTSRDV</sequence>
<dbReference type="EMBL" id="LJGU01000093">
    <property type="protein sequence ID" value="OEV05701.1"/>
    <property type="molecule type" value="Genomic_DNA"/>
</dbReference>
<evidence type="ECO:0000256" key="1">
    <source>
        <dbReference type="SAM" id="MobiDB-lite"/>
    </source>
</evidence>
<proteinExistence type="predicted"/>
<feature type="transmembrane region" description="Helical" evidence="2">
    <location>
        <begin position="217"/>
        <end position="235"/>
    </location>
</feature>
<feature type="region of interest" description="Disordered" evidence="1">
    <location>
        <begin position="1"/>
        <end position="41"/>
    </location>
</feature>
<evidence type="ECO:0000256" key="2">
    <source>
        <dbReference type="SAM" id="Phobius"/>
    </source>
</evidence>
<dbReference type="STRING" id="1075402.AN216_01665"/>
<organism evidence="3 4">
    <name type="scientific">Streptomyces oceani</name>
    <dbReference type="NCBI Taxonomy" id="1075402"/>
    <lineage>
        <taxon>Bacteria</taxon>
        <taxon>Bacillati</taxon>
        <taxon>Actinomycetota</taxon>
        <taxon>Actinomycetes</taxon>
        <taxon>Kitasatosporales</taxon>
        <taxon>Streptomycetaceae</taxon>
        <taxon>Streptomyces</taxon>
    </lineage>
</organism>
<keyword evidence="2" id="KW-1133">Transmembrane helix</keyword>
<feature type="transmembrane region" description="Helical" evidence="2">
    <location>
        <begin position="73"/>
        <end position="94"/>
    </location>
</feature>
<evidence type="ECO:0000313" key="4">
    <source>
        <dbReference type="Proteomes" id="UP000176101"/>
    </source>
</evidence>
<reference evidence="3 4" key="1">
    <citation type="journal article" date="2016" name="Front. Microbiol.">
        <title>Comparative Genomics Analysis of Streptomyces Species Reveals Their Adaptation to the Marine Environment and Their Diversity at the Genomic Level.</title>
        <authorList>
            <person name="Tian X."/>
            <person name="Zhang Z."/>
            <person name="Yang T."/>
            <person name="Chen M."/>
            <person name="Li J."/>
            <person name="Chen F."/>
            <person name="Yang J."/>
            <person name="Li W."/>
            <person name="Zhang B."/>
            <person name="Zhang Z."/>
            <person name="Wu J."/>
            <person name="Zhang C."/>
            <person name="Long L."/>
            <person name="Xiao J."/>
        </authorList>
    </citation>
    <scope>NUCLEOTIDE SEQUENCE [LARGE SCALE GENOMIC DNA]</scope>
    <source>
        <strain evidence="3 4">SCSIO 02100</strain>
    </source>
</reference>
<keyword evidence="4" id="KW-1185">Reference proteome</keyword>
<evidence type="ECO:0000313" key="3">
    <source>
        <dbReference type="EMBL" id="OEV05701.1"/>
    </source>
</evidence>
<comment type="caution">
    <text evidence="3">The sequence shown here is derived from an EMBL/GenBank/DDBJ whole genome shotgun (WGS) entry which is preliminary data.</text>
</comment>
<feature type="transmembrane region" description="Helical" evidence="2">
    <location>
        <begin position="298"/>
        <end position="319"/>
    </location>
</feature>
<gene>
    <name evidence="3" type="ORF">AN216_01665</name>
</gene>
<feature type="transmembrane region" description="Helical" evidence="2">
    <location>
        <begin position="150"/>
        <end position="175"/>
    </location>
</feature>
<keyword evidence="2" id="KW-0812">Transmembrane</keyword>
<protein>
    <submittedName>
        <fullName evidence="3">ABC transporter permease</fullName>
    </submittedName>
</protein>
<dbReference type="AlphaFoldDB" id="A0A1E7KPE8"/>
<feature type="transmembrane region" description="Helical" evidence="2">
    <location>
        <begin position="242"/>
        <end position="264"/>
    </location>
</feature>
<accession>A0A1E7KPE8</accession>
<dbReference type="Proteomes" id="UP000176101">
    <property type="component" value="Unassembled WGS sequence"/>
</dbReference>
<dbReference type="RefSeq" id="WP_070194763.1">
    <property type="nucleotide sequence ID" value="NZ_LJGU01000093.1"/>
</dbReference>
<feature type="compositionally biased region" description="Low complexity" evidence="1">
    <location>
        <begin position="16"/>
        <end position="29"/>
    </location>
</feature>